<feature type="compositionally biased region" description="Polar residues" evidence="1">
    <location>
        <begin position="105"/>
        <end position="117"/>
    </location>
</feature>
<protein>
    <submittedName>
        <fullName evidence="2">8933_t:CDS:1</fullName>
    </submittedName>
</protein>
<dbReference type="Proteomes" id="UP000789831">
    <property type="component" value="Unassembled WGS sequence"/>
</dbReference>
<sequence>MSSEYINSHLTNVHNQFLSGHPLNLSHSLEYGNNSHLIDLQLMNVLTNPSNSPWKKISFDLSTFDECSQPNSFWRSNESFECGNNSHLINSHLTNAHKQFPPRNPSNSPSECANNSC</sequence>
<accession>A0A9N8YPF2</accession>
<comment type="caution">
    <text evidence="2">The sequence shown here is derived from an EMBL/GenBank/DDBJ whole genome shotgun (WGS) entry which is preliminary data.</text>
</comment>
<organism evidence="2 3">
    <name type="scientific">Ambispora gerdemannii</name>
    <dbReference type="NCBI Taxonomy" id="144530"/>
    <lineage>
        <taxon>Eukaryota</taxon>
        <taxon>Fungi</taxon>
        <taxon>Fungi incertae sedis</taxon>
        <taxon>Mucoromycota</taxon>
        <taxon>Glomeromycotina</taxon>
        <taxon>Glomeromycetes</taxon>
        <taxon>Archaeosporales</taxon>
        <taxon>Ambisporaceae</taxon>
        <taxon>Ambispora</taxon>
    </lineage>
</organism>
<feature type="region of interest" description="Disordered" evidence="1">
    <location>
        <begin position="93"/>
        <end position="117"/>
    </location>
</feature>
<reference evidence="2" key="1">
    <citation type="submission" date="2021-06" db="EMBL/GenBank/DDBJ databases">
        <authorList>
            <person name="Kallberg Y."/>
            <person name="Tangrot J."/>
            <person name="Rosling A."/>
        </authorList>
    </citation>
    <scope>NUCLEOTIDE SEQUENCE</scope>
    <source>
        <strain evidence="2">MT106</strain>
    </source>
</reference>
<dbReference type="EMBL" id="CAJVPL010000044">
    <property type="protein sequence ID" value="CAG8437884.1"/>
    <property type="molecule type" value="Genomic_DNA"/>
</dbReference>
<evidence type="ECO:0000313" key="3">
    <source>
        <dbReference type="Proteomes" id="UP000789831"/>
    </source>
</evidence>
<evidence type="ECO:0000313" key="2">
    <source>
        <dbReference type="EMBL" id="CAG8437884.1"/>
    </source>
</evidence>
<dbReference type="AlphaFoldDB" id="A0A9N8YPF2"/>
<gene>
    <name evidence="2" type="ORF">AGERDE_LOCUS813</name>
</gene>
<name>A0A9N8YPF2_9GLOM</name>
<evidence type="ECO:0000256" key="1">
    <source>
        <dbReference type="SAM" id="MobiDB-lite"/>
    </source>
</evidence>
<keyword evidence="3" id="KW-1185">Reference proteome</keyword>
<proteinExistence type="predicted"/>